<keyword evidence="2" id="KW-0808">Transferase</keyword>
<feature type="region of interest" description="Disordered" evidence="1">
    <location>
        <begin position="297"/>
        <end position="319"/>
    </location>
</feature>
<dbReference type="Proteomes" id="UP000325081">
    <property type="component" value="Unassembled WGS sequence"/>
</dbReference>
<feature type="region of interest" description="Disordered" evidence="1">
    <location>
        <begin position="1"/>
        <end position="27"/>
    </location>
</feature>
<dbReference type="EMBL" id="BKCP01006217">
    <property type="protein sequence ID" value="GER41949.1"/>
    <property type="molecule type" value="Genomic_DNA"/>
</dbReference>
<evidence type="ECO:0000313" key="2">
    <source>
        <dbReference type="EMBL" id="GER41949.1"/>
    </source>
</evidence>
<dbReference type="AlphaFoldDB" id="A0A5A7Q9M3"/>
<evidence type="ECO:0000256" key="1">
    <source>
        <dbReference type="SAM" id="MobiDB-lite"/>
    </source>
</evidence>
<feature type="compositionally biased region" description="Gly residues" evidence="1">
    <location>
        <begin position="298"/>
        <end position="309"/>
    </location>
</feature>
<dbReference type="GO" id="GO:0032259">
    <property type="term" value="P:methylation"/>
    <property type="evidence" value="ECO:0007669"/>
    <property type="project" value="UniProtKB-KW"/>
</dbReference>
<sequence>MDGPRRARFNCGSAGVDHGGGGDDEATTKNPNLYYNITIIITKDFSTKIPTKIPNHYSTKTITITKVFRWYRQPSECLGGEVEGDNIPSTRRHFNIPVDGSVQELALLAAGVRTRPAQGLPRVGPRAINHGMALVLVVPYHRETVNLDHLEIVMDLIIPKGIRIGEDFHFSRGWIHYTDAALGLIRRVGQNKANKTVTRSDHRQIDIRGNRRAAAGVWVGHDGAIDGGVDGASVKAAVVVSYEAEDESDSGRIFNFLVAGFIIQMLHLGSLYESDEIKQTRPLQDPIIVKSMISSSGAIGGQSKGGTSKGIGSRLSSTE</sequence>
<organism evidence="2 3">
    <name type="scientific">Striga asiatica</name>
    <name type="common">Asiatic witchweed</name>
    <name type="synonym">Buchnera asiatica</name>
    <dbReference type="NCBI Taxonomy" id="4170"/>
    <lineage>
        <taxon>Eukaryota</taxon>
        <taxon>Viridiplantae</taxon>
        <taxon>Streptophyta</taxon>
        <taxon>Embryophyta</taxon>
        <taxon>Tracheophyta</taxon>
        <taxon>Spermatophyta</taxon>
        <taxon>Magnoliopsida</taxon>
        <taxon>eudicotyledons</taxon>
        <taxon>Gunneridae</taxon>
        <taxon>Pentapetalae</taxon>
        <taxon>asterids</taxon>
        <taxon>lamiids</taxon>
        <taxon>Lamiales</taxon>
        <taxon>Orobanchaceae</taxon>
        <taxon>Buchnereae</taxon>
        <taxon>Striga</taxon>
    </lineage>
</organism>
<dbReference type="GO" id="GO:0008168">
    <property type="term" value="F:methyltransferase activity"/>
    <property type="evidence" value="ECO:0007669"/>
    <property type="project" value="UniProtKB-KW"/>
</dbReference>
<keyword evidence="2" id="KW-0489">Methyltransferase</keyword>
<comment type="caution">
    <text evidence="2">The sequence shown here is derived from an EMBL/GenBank/DDBJ whole genome shotgun (WGS) entry which is preliminary data.</text>
</comment>
<accession>A0A5A7Q9M3</accession>
<protein>
    <submittedName>
        <fullName evidence="2">tRNA (Guanine-N(7)-)-methyltransferase</fullName>
    </submittedName>
</protein>
<name>A0A5A7Q9M3_STRAF</name>
<reference evidence="3" key="1">
    <citation type="journal article" date="2019" name="Curr. Biol.">
        <title>Genome Sequence of Striga asiatica Provides Insight into the Evolution of Plant Parasitism.</title>
        <authorList>
            <person name="Yoshida S."/>
            <person name="Kim S."/>
            <person name="Wafula E.K."/>
            <person name="Tanskanen J."/>
            <person name="Kim Y.M."/>
            <person name="Honaas L."/>
            <person name="Yang Z."/>
            <person name="Spallek T."/>
            <person name="Conn C.E."/>
            <person name="Ichihashi Y."/>
            <person name="Cheong K."/>
            <person name="Cui S."/>
            <person name="Der J.P."/>
            <person name="Gundlach H."/>
            <person name="Jiao Y."/>
            <person name="Hori C."/>
            <person name="Ishida J.K."/>
            <person name="Kasahara H."/>
            <person name="Kiba T."/>
            <person name="Kim M.S."/>
            <person name="Koo N."/>
            <person name="Laohavisit A."/>
            <person name="Lee Y.H."/>
            <person name="Lumba S."/>
            <person name="McCourt P."/>
            <person name="Mortimer J.C."/>
            <person name="Mutuku J.M."/>
            <person name="Nomura T."/>
            <person name="Sasaki-Sekimoto Y."/>
            <person name="Seto Y."/>
            <person name="Wang Y."/>
            <person name="Wakatake T."/>
            <person name="Sakakibara H."/>
            <person name="Demura T."/>
            <person name="Yamaguchi S."/>
            <person name="Yoneyama K."/>
            <person name="Manabe R.I."/>
            <person name="Nelson D.C."/>
            <person name="Schulman A.H."/>
            <person name="Timko M.P."/>
            <person name="dePamphilis C.W."/>
            <person name="Choi D."/>
            <person name="Shirasu K."/>
        </authorList>
    </citation>
    <scope>NUCLEOTIDE SEQUENCE [LARGE SCALE GENOMIC DNA]</scope>
    <source>
        <strain evidence="3">cv. UVA1</strain>
    </source>
</reference>
<keyword evidence="3" id="KW-1185">Reference proteome</keyword>
<gene>
    <name evidence="2" type="ORF">STAS_18711</name>
</gene>
<evidence type="ECO:0000313" key="3">
    <source>
        <dbReference type="Proteomes" id="UP000325081"/>
    </source>
</evidence>
<proteinExistence type="predicted"/>